<dbReference type="HAMAP" id="MF_00022">
    <property type="entry name" value="Glu_tRNA_synth_type1"/>
    <property type="match status" value="1"/>
</dbReference>
<dbReference type="GO" id="GO:0005739">
    <property type="term" value="C:mitochondrion"/>
    <property type="evidence" value="ECO:0007669"/>
    <property type="project" value="UniProtKB-SubCell"/>
</dbReference>
<evidence type="ECO:0000256" key="4">
    <source>
        <dbReference type="ARBA" id="ARBA00022598"/>
    </source>
</evidence>
<evidence type="ECO:0000256" key="12">
    <source>
        <dbReference type="ARBA" id="ARBA00044251"/>
    </source>
</evidence>
<evidence type="ECO:0000256" key="17">
    <source>
        <dbReference type="RuleBase" id="RU363037"/>
    </source>
</evidence>
<dbReference type="CDD" id="cd00808">
    <property type="entry name" value="GluRS_core"/>
    <property type="match status" value="1"/>
</dbReference>
<dbReference type="NCBIfam" id="TIGR00464">
    <property type="entry name" value="gltX_bact"/>
    <property type="match status" value="1"/>
</dbReference>
<evidence type="ECO:0000256" key="14">
    <source>
        <dbReference type="ARBA" id="ARBA00047366"/>
    </source>
</evidence>
<evidence type="ECO:0000313" key="22">
    <source>
        <dbReference type="Proteomes" id="UP000659654"/>
    </source>
</evidence>
<dbReference type="EMBL" id="CAJFDI010000006">
    <property type="protein sequence ID" value="CAD5233815.1"/>
    <property type="molecule type" value="Genomic_DNA"/>
</dbReference>
<evidence type="ECO:0000256" key="16">
    <source>
        <dbReference type="ARBA" id="ARBA00047689"/>
    </source>
</evidence>
<dbReference type="FunFam" id="3.40.50.620:FF:000045">
    <property type="entry name" value="Glutamate--tRNA ligase, mitochondrial"/>
    <property type="match status" value="1"/>
</dbReference>
<evidence type="ECO:0000259" key="18">
    <source>
        <dbReference type="Pfam" id="PF00749"/>
    </source>
</evidence>
<dbReference type="eggNOG" id="KOG1149">
    <property type="taxonomic scope" value="Eukaryota"/>
</dbReference>
<dbReference type="InterPro" id="IPR004527">
    <property type="entry name" value="Glu-tRNA-ligase_bac/mito"/>
</dbReference>
<dbReference type="GO" id="GO:0006424">
    <property type="term" value="P:glutamyl-tRNA aminoacylation"/>
    <property type="evidence" value="ECO:0007669"/>
    <property type="project" value="InterPro"/>
</dbReference>
<evidence type="ECO:0000256" key="15">
    <source>
        <dbReference type="ARBA" id="ARBA00047479"/>
    </source>
</evidence>
<accession>A0A1I7S9U2</accession>
<dbReference type="InterPro" id="IPR049940">
    <property type="entry name" value="GluQ/Sye"/>
</dbReference>
<evidence type="ECO:0000256" key="6">
    <source>
        <dbReference type="ARBA" id="ARBA00022840"/>
    </source>
</evidence>
<evidence type="ECO:0000256" key="7">
    <source>
        <dbReference type="ARBA" id="ARBA00022917"/>
    </source>
</evidence>
<protein>
    <recommendedName>
        <fullName evidence="11">Nondiscriminating glutamyl-tRNA synthetase EARS2, mitochondrial</fullName>
        <ecNumber evidence="3">6.1.1.17</ecNumber>
        <ecNumber evidence="10">6.1.1.24</ecNumber>
    </recommendedName>
    <alternativeName>
        <fullName evidence="13">Glutamate--tRNA(Gln) ligase EARS2, mitochondrial</fullName>
    </alternativeName>
    <alternativeName>
        <fullName evidence="9">Glutamyl-tRNA synthetase</fullName>
    </alternativeName>
    <alternativeName>
        <fullName evidence="12">Mitochondrial glutamyl-tRNA synthetase</fullName>
    </alternativeName>
</protein>
<dbReference type="Gene3D" id="3.40.50.620">
    <property type="entry name" value="HUPs"/>
    <property type="match status" value="1"/>
</dbReference>
<dbReference type="PANTHER" id="PTHR43311:SF2">
    <property type="entry name" value="GLUTAMATE--TRNA LIGASE, MITOCHONDRIAL-RELATED"/>
    <property type="match status" value="1"/>
</dbReference>
<name>A0A1I7S9U2_BURXY</name>
<evidence type="ECO:0000256" key="1">
    <source>
        <dbReference type="ARBA" id="ARBA00004173"/>
    </source>
</evidence>
<dbReference type="SUPFAM" id="SSF52374">
    <property type="entry name" value="Nucleotidylyl transferase"/>
    <property type="match status" value="1"/>
</dbReference>
<evidence type="ECO:0000256" key="10">
    <source>
        <dbReference type="ARBA" id="ARBA00044054"/>
    </source>
</evidence>
<feature type="domain" description="Glutamyl/glutaminyl-tRNA synthetase class Ib catalytic" evidence="18">
    <location>
        <begin position="23"/>
        <end position="337"/>
    </location>
</feature>
<dbReference type="InterPro" id="IPR014729">
    <property type="entry name" value="Rossmann-like_a/b/a_fold"/>
</dbReference>
<comment type="subcellular location">
    <subcellularLocation>
        <location evidence="1">Mitochondrion</location>
    </subcellularLocation>
</comment>
<comment type="catalytic activity">
    <reaction evidence="15">
        <text>tRNA(Glx) + L-glutamate + ATP = L-glutamyl-tRNA(Glx) + AMP + diphosphate</text>
        <dbReference type="Rhea" id="RHEA:18397"/>
        <dbReference type="Rhea" id="RHEA-COMP:9713"/>
        <dbReference type="Rhea" id="RHEA-COMP:9716"/>
        <dbReference type="ChEBI" id="CHEBI:29985"/>
        <dbReference type="ChEBI" id="CHEBI:30616"/>
        <dbReference type="ChEBI" id="CHEBI:33019"/>
        <dbReference type="ChEBI" id="CHEBI:78442"/>
        <dbReference type="ChEBI" id="CHEBI:78520"/>
        <dbReference type="ChEBI" id="CHEBI:456215"/>
        <dbReference type="EC" id="6.1.1.24"/>
    </reaction>
    <physiologicalReaction direction="left-to-right" evidence="15">
        <dbReference type="Rhea" id="RHEA:18398"/>
    </physiologicalReaction>
</comment>
<comment type="catalytic activity">
    <reaction evidence="16">
        <text>tRNA(Gln) + L-glutamate + ATP = L-glutamyl-tRNA(Gln) + AMP + diphosphate</text>
        <dbReference type="Rhea" id="RHEA:64612"/>
        <dbReference type="Rhea" id="RHEA-COMP:9662"/>
        <dbReference type="Rhea" id="RHEA-COMP:9684"/>
        <dbReference type="ChEBI" id="CHEBI:29985"/>
        <dbReference type="ChEBI" id="CHEBI:30616"/>
        <dbReference type="ChEBI" id="CHEBI:33019"/>
        <dbReference type="ChEBI" id="CHEBI:78442"/>
        <dbReference type="ChEBI" id="CHEBI:78520"/>
        <dbReference type="ChEBI" id="CHEBI:456215"/>
    </reaction>
    <physiologicalReaction direction="left-to-right" evidence="16">
        <dbReference type="Rhea" id="RHEA:64613"/>
    </physiologicalReaction>
</comment>
<reference evidence="23" key="1">
    <citation type="submission" date="2016-11" db="UniProtKB">
        <authorList>
            <consortium name="WormBaseParasite"/>
        </authorList>
    </citation>
    <scope>IDENTIFICATION</scope>
</reference>
<dbReference type="Pfam" id="PF19269">
    <property type="entry name" value="Anticodon_2"/>
    <property type="match status" value="1"/>
</dbReference>
<organism evidence="21 23">
    <name type="scientific">Bursaphelenchus xylophilus</name>
    <name type="common">Pinewood nematode worm</name>
    <name type="synonym">Aphelenchoides xylophilus</name>
    <dbReference type="NCBI Taxonomy" id="6326"/>
    <lineage>
        <taxon>Eukaryota</taxon>
        <taxon>Metazoa</taxon>
        <taxon>Ecdysozoa</taxon>
        <taxon>Nematoda</taxon>
        <taxon>Chromadorea</taxon>
        <taxon>Rhabditida</taxon>
        <taxon>Tylenchina</taxon>
        <taxon>Tylenchomorpha</taxon>
        <taxon>Aphelenchoidea</taxon>
        <taxon>Aphelenchoididae</taxon>
        <taxon>Bursaphelenchus</taxon>
    </lineage>
</organism>
<dbReference type="AlphaFoldDB" id="A0A1I7S9U2"/>
<dbReference type="EC" id="6.1.1.24" evidence="10"/>
<dbReference type="Gene3D" id="1.10.10.350">
    <property type="match status" value="1"/>
</dbReference>
<dbReference type="GO" id="GO:0008270">
    <property type="term" value="F:zinc ion binding"/>
    <property type="evidence" value="ECO:0007669"/>
    <property type="project" value="InterPro"/>
</dbReference>
<dbReference type="EMBL" id="CAJFCV020000006">
    <property type="protein sequence ID" value="CAG9129243.1"/>
    <property type="molecule type" value="Genomic_DNA"/>
</dbReference>
<keyword evidence="4 17" id="KW-0436">Ligase</keyword>
<comment type="similarity">
    <text evidence="2">Belongs to the class-I aminoacyl-tRNA synthetase family. Glutamate--tRNA ligase type 1 subfamily.</text>
</comment>
<sequence>MISKCPKILQKISIFRHYSSLPEVRVRFAPSPTGRLHLGGLRTALYNYVFAKSKGGKFILRIEDTDQARLKEGAAEEFEELLSFYGLETDESPIKGGPKGPYRQSERLELYHDAVERLVEEGKAYRCFCSEKRLEIVRKNALSNRTIPRYDNHCRQISKEESKSRKDEPHVVRFKFDKDKVDFTDIAYGQINALADEGDFIVLKSDKFPTYHLANIVDDHLMGISHVIRGQEWLPSVPKHVKLYEAFDWPTPSWLHLPLIMKNARKKLSKRDEDGYADYYHSQKGYLRSAVLNLLIRNGAGIRDFDFKRFYELEDIVENFDENLLGTRNLQLDDDVLERYGRLSVQHAYKKGTLKSEIRNFFKMKNVKVDPEMLSDEKLDKSLDFLMHNEEAFSHMAQLVRADENKEKDKFSFLFTRPQTAVELPTGVKSKEMAVKFIKLFLDHIESENGYNYEKIKVLCKENEVPVKKLLLLIRISIIENPNGPPISELFQFFGQNEVRNRLEQQIKWLEEKEISEEG</sequence>
<evidence type="ECO:0000313" key="21">
    <source>
        <dbReference type="Proteomes" id="UP000095284"/>
    </source>
</evidence>
<evidence type="ECO:0000256" key="2">
    <source>
        <dbReference type="ARBA" id="ARBA00007894"/>
    </source>
</evidence>
<keyword evidence="5 17" id="KW-0547">Nucleotide-binding</keyword>
<dbReference type="InterPro" id="IPR033910">
    <property type="entry name" value="GluRS_core"/>
</dbReference>
<keyword evidence="8 17" id="KW-0030">Aminoacyl-tRNA synthetase</keyword>
<dbReference type="SMR" id="A0A1I7S9U2"/>
<proteinExistence type="inferred from homology"/>
<evidence type="ECO:0000313" key="20">
    <source>
        <dbReference type="EMBL" id="CAD5233815.1"/>
    </source>
</evidence>
<keyword evidence="22" id="KW-1185">Reference proteome</keyword>
<dbReference type="InterPro" id="IPR001412">
    <property type="entry name" value="aa-tRNA-synth_I_CS"/>
</dbReference>
<dbReference type="GO" id="GO:0000049">
    <property type="term" value="F:tRNA binding"/>
    <property type="evidence" value="ECO:0007669"/>
    <property type="project" value="InterPro"/>
</dbReference>
<feature type="domain" description="Aminoacyl-tRNA synthetase class I anticodon-binding" evidence="19">
    <location>
        <begin position="410"/>
        <end position="507"/>
    </location>
</feature>
<reference evidence="20" key="2">
    <citation type="submission" date="2020-09" db="EMBL/GenBank/DDBJ databases">
        <authorList>
            <person name="Kikuchi T."/>
        </authorList>
    </citation>
    <scope>NUCLEOTIDE SEQUENCE</scope>
    <source>
        <strain evidence="20">Ka4C1</strain>
    </source>
</reference>
<dbReference type="PANTHER" id="PTHR43311">
    <property type="entry name" value="GLUTAMATE--TRNA LIGASE"/>
    <property type="match status" value="1"/>
</dbReference>
<dbReference type="GO" id="GO:0050561">
    <property type="term" value="F:glutamate-tRNA(Gln) ligase activity"/>
    <property type="evidence" value="ECO:0007669"/>
    <property type="project" value="UniProtKB-EC"/>
</dbReference>
<comment type="catalytic activity">
    <reaction evidence="14">
        <text>tRNA(Glu) + L-glutamate + ATP = L-glutamyl-tRNA(Glu) + AMP + diphosphate</text>
        <dbReference type="Rhea" id="RHEA:23540"/>
        <dbReference type="Rhea" id="RHEA-COMP:9663"/>
        <dbReference type="Rhea" id="RHEA-COMP:9680"/>
        <dbReference type="ChEBI" id="CHEBI:29985"/>
        <dbReference type="ChEBI" id="CHEBI:30616"/>
        <dbReference type="ChEBI" id="CHEBI:33019"/>
        <dbReference type="ChEBI" id="CHEBI:78442"/>
        <dbReference type="ChEBI" id="CHEBI:78520"/>
        <dbReference type="ChEBI" id="CHEBI:456215"/>
        <dbReference type="EC" id="6.1.1.17"/>
    </reaction>
    <physiologicalReaction direction="left-to-right" evidence="14">
        <dbReference type="Rhea" id="RHEA:23541"/>
    </physiologicalReaction>
</comment>
<evidence type="ECO:0000256" key="13">
    <source>
        <dbReference type="ARBA" id="ARBA00044313"/>
    </source>
</evidence>
<dbReference type="WBParaSite" id="BXY_0978900.1">
    <property type="protein sequence ID" value="BXY_0978900.1"/>
    <property type="gene ID" value="BXY_0978900"/>
</dbReference>
<dbReference type="InterPro" id="IPR008925">
    <property type="entry name" value="aa_tRNA-synth_I_cd-bd_sf"/>
</dbReference>
<dbReference type="GO" id="GO:0005524">
    <property type="term" value="F:ATP binding"/>
    <property type="evidence" value="ECO:0007669"/>
    <property type="project" value="UniProtKB-KW"/>
</dbReference>
<dbReference type="Pfam" id="PF00749">
    <property type="entry name" value="tRNA-synt_1c"/>
    <property type="match status" value="1"/>
</dbReference>
<dbReference type="Proteomes" id="UP000582659">
    <property type="component" value="Unassembled WGS sequence"/>
</dbReference>
<dbReference type="InterPro" id="IPR020058">
    <property type="entry name" value="Glu/Gln-tRNA-synth_Ib_cat-dom"/>
</dbReference>
<evidence type="ECO:0000313" key="23">
    <source>
        <dbReference type="WBParaSite" id="BXY_0978900.1"/>
    </source>
</evidence>
<dbReference type="SUPFAM" id="SSF48163">
    <property type="entry name" value="An anticodon-binding domain of class I aminoacyl-tRNA synthetases"/>
    <property type="match status" value="1"/>
</dbReference>
<gene>
    <name evidence="20" type="ORF">BXYJ_LOCUS13906</name>
</gene>
<evidence type="ECO:0000256" key="3">
    <source>
        <dbReference type="ARBA" id="ARBA00012835"/>
    </source>
</evidence>
<dbReference type="PROSITE" id="PS00178">
    <property type="entry name" value="AA_TRNA_LIGASE_I"/>
    <property type="match status" value="1"/>
</dbReference>
<dbReference type="OrthoDB" id="428822at2759"/>
<evidence type="ECO:0000256" key="9">
    <source>
        <dbReference type="ARBA" id="ARBA00030865"/>
    </source>
</evidence>
<evidence type="ECO:0000259" key="19">
    <source>
        <dbReference type="Pfam" id="PF19269"/>
    </source>
</evidence>
<dbReference type="Proteomes" id="UP000095284">
    <property type="component" value="Unplaced"/>
</dbReference>
<dbReference type="Proteomes" id="UP000659654">
    <property type="component" value="Unassembled WGS sequence"/>
</dbReference>
<dbReference type="GO" id="GO:0004818">
    <property type="term" value="F:glutamate-tRNA ligase activity"/>
    <property type="evidence" value="ECO:0007669"/>
    <property type="project" value="UniProtKB-EC"/>
</dbReference>
<dbReference type="EC" id="6.1.1.17" evidence="3"/>
<dbReference type="InterPro" id="IPR000924">
    <property type="entry name" value="Glu/Gln-tRNA-synth"/>
</dbReference>
<evidence type="ECO:0000256" key="8">
    <source>
        <dbReference type="ARBA" id="ARBA00023146"/>
    </source>
</evidence>
<dbReference type="PRINTS" id="PR00987">
    <property type="entry name" value="TRNASYNTHGLU"/>
</dbReference>
<dbReference type="InterPro" id="IPR045462">
    <property type="entry name" value="aa-tRNA-synth_I_cd-bd"/>
</dbReference>
<keyword evidence="7 17" id="KW-0648">Protein biosynthesis</keyword>
<evidence type="ECO:0000256" key="5">
    <source>
        <dbReference type="ARBA" id="ARBA00022741"/>
    </source>
</evidence>
<keyword evidence="6 17" id="KW-0067">ATP-binding</keyword>
<dbReference type="InterPro" id="IPR020751">
    <property type="entry name" value="aa-tRNA-synth_I_codon-bd_sub2"/>
</dbReference>
<evidence type="ECO:0000256" key="11">
    <source>
        <dbReference type="ARBA" id="ARBA00044142"/>
    </source>
</evidence>